<evidence type="ECO:0000256" key="1">
    <source>
        <dbReference type="ARBA" id="ARBA00009995"/>
    </source>
</evidence>
<keyword evidence="3 6" id="KW-0328">Glycosyltransferase</keyword>
<dbReference type="EC" id="2.4.1.17" evidence="2"/>
<dbReference type="PROSITE" id="PS00375">
    <property type="entry name" value="UDPGT"/>
    <property type="match status" value="1"/>
</dbReference>
<evidence type="ECO:0000256" key="5">
    <source>
        <dbReference type="ARBA" id="ARBA00047475"/>
    </source>
</evidence>
<dbReference type="AlphaFoldDB" id="A0AAD4R1J8"/>
<keyword evidence="10" id="KW-1185">Reference proteome</keyword>
<evidence type="ECO:0000256" key="6">
    <source>
        <dbReference type="RuleBase" id="RU003718"/>
    </source>
</evidence>
<dbReference type="InterPro" id="IPR002213">
    <property type="entry name" value="UDP_glucos_trans"/>
</dbReference>
<keyword evidence="7" id="KW-1133">Transmembrane helix</keyword>
<gene>
    <name evidence="9" type="ORF">DdX_14815</name>
</gene>
<keyword evidence="7" id="KW-0812">Transmembrane</keyword>
<dbReference type="GO" id="GO:0015020">
    <property type="term" value="F:glucuronosyltransferase activity"/>
    <property type="evidence" value="ECO:0007669"/>
    <property type="project" value="UniProtKB-EC"/>
</dbReference>
<evidence type="ECO:0000313" key="10">
    <source>
        <dbReference type="Proteomes" id="UP001201812"/>
    </source>
</evidence>
<accession>A0AAD4R1J8</accession>
<dbReference type="Pfam" id="PF00201">
    <property type="entry name" value="UDPGT"/>
    <property type="match status" value="1"/>
</dbReference>
<reference evidence="9" key="1">
    <citation type="submission" date="2022-01" db="EMBL/GenBank/DDBJ databases">
        <title>Genome Sequence Resource for Two Populations of Ditylenchus destructor, the Migratory Endoparasitic Phytonematode.</title>
        <authorList>
            <person name="Zhang H."/>
            <person name="Lin R."/>
            <person name="Xie B."/>
        </authorList>
    </citation>
    <scope>NUCLEOTIDE SEQUENCE</scope>
    <source>
        <strain evidence="9">BazhouSP</strain>
    </source>
</reference>
<name>A0AAD4R1J8_9BILA</name>
<evidence type="ECO:0000256" key="2">
    <source>
        <dbReference type="ARBA" id="ARBA00012544"/>
    </source>
</evidence>
<dbReference type="Gene3D" id="3.40.50.2000">
    <property type="entry name" value="Glycogen Phosphorylase B"/>
    <property type="match status" value="1"/>
</dbReference>
<comment type="caution">
    <text evidence="9">The sequence shown here is derived from an EMBL/GenBank/DDBJ whole genome shotgun (WGS) entry which is preliminary data.</text>
</comment>
<comment type="catalytic activity">
    <reaction evidence="5">
        <text>glucuronate acceptor + UDP-alpha-D-glucuronate = acceptor beta-D-glucuronoside + UDP + H(+)</text>
        <dbReference type="Rhea" id="RHEA:21032"/>
        <dbReference type="ChEBI" id="CHEBI:15378"/>
        <dbReference type="ChEBI" id="CHEBI:58052"/>
        <dbReference type="ChEBI" id="CHEBI:58223"/>
        <dbReference type="ChEBI" id="CHEBI:132367"/>
        <dbReference type="ChEBI" id="CHEBI:132368"/>
        <dbReference type="EC" id="2.4.1.17"/>
    </reaction>
</comment>
<sequence length="591" mass="67060">MRSLLVFHFIGALIFLILGTSADGVPKRKLKILIDNPAMAFSHMQFQGRLADVLAEAGHEVHVLMLDIDPKMKDYNASTKIHKLMRIPRPKDKTDELEKMSGLRNPFLGMFNFGDMWMDFMTMWKDICRELTHNRELMDQLTAERYDVAISEFYQFCSFAVFHRIGVKTKIGSLAIHLNNLAGSHFGIPMVSSYTPNMMAPLIDGMNLGFFDRTIKFYYDLYEANVLSPSYIHMHEPIVRQAFGQDFPPLKEIARNTSLIFTNANEVFEFPKPISNKVVYIGGIVQSKLKPLAENLKSILENSKKGAVLFSLGSVTDTTKMTDKLKQSFITTFAKFPGFDFIWKIKVNQNDTKLFSSLPNIHVVDWVDQKTLLTHPKLVAFISHCGQNSLSEAAHSGVPLVGIPLFGDQVFNAALMKHKGIGEYVDIKTAEDPEVITQALEKVLNDPKYRENVKSIQKKLELAPFKPEEKFVKWVEFAAEFPDLNELNLPTVEEMGVLAYYSLDVIFVSIFVFVVSLYVVAMAFRKLLHLYMHLVLVARARKYVWRSVRIGLIRGLTEGALICIARLGMCSYGENHSTARLVIARADHCEP</sequence>
<feature type="chain" id="PRO_5042175585" description="glucuronosyltransferase" evidence="8">
    <location>
        <begin position="23"/>
        <end position="591"/>
    </location>
</feature>
<dbReference type="SUPFAM" id="SSF53756">
    <property type="entry name" value="UDP-Glycosyltransferase/glycogen phosphorylase"/>
    <property type="match status" value="1"/>
</dbReference>
<dbReference type="Proteomes" id="UP001201812">
    <property type="component" value="Unassembled WGS sequence"/>
</dbReference>
<evidence type="ECO:0000256" key="3">
    <source>
        <dbReference type="ARBA" id="ARBA00022676"/>
    </source>
</evidence>
<protein>
    <recommendedName>
        <fullName evidence="2">glucuronosyltransferase</fullName>
        <ecNumber evidence="2">2.4.1.17</ecNumber>
    </recommendedName>
</protein>
<dbReference type="CDD" id="cd03784">
    <property type="entry name" value="GT1_Gtf-like"/>
    <property type="match status" value="1"/>
</dbReference>
<feature type="transmembrane region" description="Helical" evidence="7">
    <location>
        <begin position="498"/>
        <end position="524"/>
    </location>
</feature>
<feature type="signal peptide" evidence="8">
    <location>
        <begin position="1"/>
        <end position="22"/>
    </location>
</feature>
<dbReference type="FunFam" id="3.40.50.2000:FF:000021">
    <property type="entry name" value="UDP-glucuronosyltransferase"/>
    <property type="match status" value="1"/>
</dbReference>
<evidence type="ECO:0000256" key="7">
    <source>
        <dbReference type="SAM" id="Phobius"/>
    </source>
</evidence>
<dbReference type="EMBL" id="JAKKPZ010000080">
    <property type="protein sequence ID" value="KAI1703578.1"/>
    <property type="molecule type" value="Genomic_DNA"/>
</dbReference>
<dbReference type="PANTHER" id="PTHR48043">
    <property type="entry name" value="EG:EG0003.4 PROTEIN-RELATED"/>
    <property type="match status" value="1"/>
</dbReference>
<evidence type="ECO:0000256" key="4">
    <source>
        <dbReference type="ARBA" id="ARBA00022679"/>
    </source>
</evidence>
<dbReference type="InterPro" id="IPR050271">
    <property type="entry name" value="UDP-glycosyltransferase"/>
</dbReference>
<evidence type="ECO:0000313" key="9">
    <source>
        <dbReference type="EMBL" id="KAI1703578.1"/>
    </source>
</evidence>
<keyword evidence="7" id="KW-0472">Membrane</keyword>
<dbReference type="InterPro" id="IPR035595">
    <property type="entry name" value="UDP_glycos_trans_CS"/>
</dbReference>
<proteinExistence type="inferred from homology"/>
<dbReference type="PANTHER" id="PTHR48043:SF145">
    <property type="entry name" value="FI06409P-RELATED"/>
    <property type="match status" value="1"/>
</dbReference>
<evidence type="ECO:0000256" key="8">
    <source>
        <dbReference type="SAM" id="SignalP"/>
    </source>
</evidence>
<keyword evidence="8" id="KW-0732">Signal</keyword>
<organism evidence="9 10">
    <name type="scientific">Ditylenchus destructor</name>
    <dbReference type="NCBI Taxonomy" id="166010"/>
    <lineage>
        <taxon>Eukaryota</taxon>
        <taxon>Metazoa</taxon>
        <taxon>Ecdysozoa</taxon>
        <taxon>Nematoda</taxon>
        <taxon>Chromadorea</taxon>
        <taxon>Rhabditida</taxon>
        <taxon>Tylenchina</taxon>
        <taxon>Tylenchomorpha</taxon>
        <taxon>Sphaerularioidea</taxon>
        <taxon>Anguinidae</taxon>
        <taxon>Anguininae</taxon>
        <taxon>Ditylenchus</taxon>
    </lineage>
</organism>
<keyword evidence="4 6" id="KW-0808">Transferase</keyword>
<comment type="similarity">
    <text evidence="1 6">Belongs to the UDP-glycosyltransferase family.</text>
</comment>